<dbReference type="AlphaFoldDB" id="A0A074WIN1"/>
<evidence type="ECO:0000313" key="3">
    <source>
        <dbReference type="Proteomes" id="UP000027730"/>
    </source>
</evidence>
<proteinExistence type="predicted"/>
<accession>A0A074WIN1</accession>
<feature type="region of interest" description="Disordered" evidence="1">
    <location>
        <begin position="321"/>
        <end position="342"/>
    </location>
</feature>
<reference evidence="2 3" key="1">
    <citation type="journal article" date="2014" name="BMC Genomics">
        <title>Genome sequencing of four Aureobasidium pullulans varieties: biotechnological potential, stress tolerance, and description of new species.</title>
        <authorList>
            <person name="Gostin Ar C."/>
            <person name="Ohm R.A."/>
            <person name="Kogej T."/>
            <person name="Sonjak S."/>
            <person name="Turk M."/>
            <person name="Zajc J."/>
            <person name="Zalar P."/>
            <person name="Grube M."/>
            <person name="Sun H."/>
            <person name="Han J."/>
            <person name="Sharma A."/>
            <person name="Chiniquy J."/>
            <person name="Ngan C.Y."/>
            <person name="Lipzen A."/>
            <person name="Barry K."/>
            <person name="Grigoriev I.V."/>
            <person name="Gunde-Cimerman N."/>
        </authorList>
    </citation>
    <scope>NUCLEOTIDE SEQUENCE [LARGE SCALE GENOMIC DNA]</scope>
    <source>
        <strain evidence="2 3">CBS 147.97</strain>
    </source>
</reference>
<dbReference type="RefSeq" id="XP_013423930.1">
    <property type="nucleotide sequence ID" value="XM_013568476.1"/>
</dbReference>
<dbReference type="STRING" id="1043004.A0A074WIN1"/>
<keyword evidence="3" id="KW-1185">Reference proteome</keyword>
<feature type="compositionally biased region" description="Polar residues" evidence="1">
    <location>
        <begin position="322"/>
        <end position="334"/>
    </location>
</feature>
<evidence type="ECO:0000256" key="1">
    <source>
        <dbReference type="SAM" id="MobiDB-lite"/>
    </source>
</evidence>
<organism evidence="2 3">
    <name type="scientific">Aureobasidium namibiae CBS 147.97</name>
    <dbReference type="NCBI Taxonomy" id="1043004"/>
    <lineage>
        <taxon>Eukaryota</taxon>
        <taxon>Fungi</taxon>
        <taxon>Dikarya</taxon>
        <taxon>Ascomycota</taxon>
        <taxon>Pezizomycotina</taxon>
        <taxon>Dothideomycetes</taxon>
        <taxon>Dothideomycetidae</taxon>
        <taxon>Dothideales</taxon>
        <taxon>Saccotheciaceae</taxon>
        <taxon>Aureobasidium</taxon>
    </lineage>
</organism>
<feature type="compositionally biased region" description="Basic and acidic residues" evidence="1">
    <location>
        <begin position="163"/>
        <end position="172"/>
    </location>
</feature>
<sequence length="404" mass="43349">MSHTVTIHNKSPHSQEFEVHGWNNNHNVVVKSNERAKINAPDGSSGAIIALHNGHEGEQAEITKKGFNGNDFFDISNITGAGGNMTIMQVGNPKTIKGHPTFMQALNKAWHSADQNTKNEIKQSLHFDGAGNIIRMDATKDNPHLEAFVHKFDDLSYVGKGAWKGDKGDPRDNAQSSAAEGSKDILITYSNGDARPDLDEPTPIHAHVLVAKQTAAPPKGVDKKPGVLLTNKSQHDETYFFYDNYWNGNGTAGANFDHPIKSVHVPAGHTISVDLPSSFKGRVQRGDKIPATWVGFQLEASDDHKGHGDVSVEQGNDGAATIRSTDGTNRTGGFTTPIHAPGSAYQTRADGKHVIASTMGNWLGGPNKAAIEAQQGIKGKVYVTGGSGVPDIASADHRFAVDFY</sequence>
<gene>
    <name evidence="2" type="ORF">M436DRAFT_66912</name>
</gene>
<dbReference type="GeneID" id="25414132"/>
<feature type="region of interest" description="Disordered" evidence="1">
    <location>
        <begin position="163"/>
        <end position="184"/>
    </location>
</feature>
<evidence type="ECO:0000313" key="2">
    <source>
        <dbReference type="EMBL" id="KEQ69642.1"/>
    </source>
</evidence>
<dbReference type="InterPro" id="IPR037176">
    <property type="entry name" value="Osmotin/thaumatin-like_sf"/>
</dbReference>
<dbReference type="HOGENOM" id="CLU_681488_0_0_1"/>
<protein>
    <submittedName>
        <fullName evidence="2">Uncharacterized protein</fullName>
    </submittedName>
</protein>
<dbReference type="OrthoDB" id="5959761at2759"/>
<dbReference type="Proteomes" id="UP000027730">
    <property type="component" value="Unassembled WGS sequence"/>
</dbReference>
<dbReference type="SUPFAM" id="SSF49870">
    <property type="entry name" value="Osmotin, thaumatin-like protein"/>
    <property type="match status" value="1"/>
</dbReference>
<dbReference type="EMBL" id="KL584720">
    <property type="protein sequence ID" value="KEQ69642.1"/>
    <property type="molecule type" value="Genomic_DNA"/>
</dbReference>
<name>A0A074WIN1_9PEZI</name>